<dbReference type="PANTHER" id="PTHR46406:SF1">
    <property type="entry name" value="NITRIC OXIDE-ASSOCIATED PROTEIN 1"/>
    <property type="match status" value="1"/>
</dbReference>
<dbReference type="PANTHER" id="PTHR46406">
    <property type="entry name" value="NITRIC OXIDE-ASSOCIATED PROTEIN 1"/>
    <property type="match status" value="1"/>
</dbReference>
<dbReference type="Proteomes" id="UP000008672">
    <property type="component" value="Unassembled WGS sequence"/>
</dbReference>
<keyword evidence="4" id="KW-1185">Reference proteome</keyword>
<reference evidence="3" key="3">
    <citation type="submission" date="2025-09" db="UniProtKB">
        <authorList>
            <consortium name="Ensembl"/>
        </authorList>
    </citation>
    <scope>IDENTIFICATION</scope>
</reference>
<keyword evidence="1" id="KW-0175">Coiled coil</keyword>
<reference evidence="4" key="1">
    <citation type="submission" date="2011-08" db="EMBL/GenBank/DDBJ databases">
        <title>The draft genome of Latimeria chalumnae.</title>
        <authorList>
            <person name="Di Palma F."/>
            <person name="Alfoldi J."/>
            <person name="Johnson J."/>
            <person name="Berlin A."/>
            <person name="Gnerre S."/>
            <person name="Jaffe D."/>
            <person name="MacCallum I."/>
            <person name="Young S."/>
            <person name="Walker B.J."/>
            <person name="Lander E."/>
            <person name="Lindblad-Toh K."/>
        </authorList>
    </citation>
    <scope>NUCLEOTIDE SEQUENCE [LARGE SCALE GENOMIC DNA]</scope>
    <source>
        <strain evidence="4">Wild caught</strain>
    </source>
</reference>
<gene>
    <name evidence="3" type="primary">NOA1</name>
</gene>
<dbReference type="EMBL" id="AFYH01235591">
    <property type="status" value="NOT_ANNOTATED_CDS"/>
    <property type="molecule type" value="Genomic_DNA"/>
</dbReference>
<dbReference type="CDD" id="cd01855">
    <property type="entry name" value="YqeH"/>
    <property type="match status" value="1"/>
</dbReference>
<dbReference type="AlphaFoldDB" id="H2ZX43"/>
<feature type="domain" description="CP-type G" evidence="2">
    <location>
        <begin position="142"/>
        <end position="416"/>
    </location>
</feature>
<sequence>PNQEEEFMFLEYLEEETGKADDVVYEQKIKDYLQKGEDVPQKSKLKSTTEVFHQALEQQNEGFPVPDLPSKNPEVVMSDDRCSGCGAVMHCIDPSLAGYLPSEKYKSLLEAESLNKAICQRCFLFIHHQKALDIKVSKEEYRNIVSKIRDKDALVLLMVDLLELPNSIISDILDLVGENKNILVLGNKIDLIPGDSKNYLKRIKKQLFDYCVNAGIYRGDNIKDIHFISAKTGYGVETLISKLQRSWKYKGDVYLVGTTNVGKSTLFNMLLESDYCKSKASEVIQRATISPWPGTTLNLLKFPIINPTPYRMFRRMERLKADALKSEKDLSQEEQNHLNRLKKQGYLIGRVGRTFISAPKSKNQDTIDFDPDTLSFNIEEEDNLLASPNSPQCVEFTYNELKDANWFYDTPGIVKEDCVLNILSESELKIVLPSHSIIPRTFVLHPGMVLFLGALGRIDFLKVSKLIFKNTMSQDSSPSTWEQSHGSTHLYPQYCTSSLSRVPIGGEERMKEFPALVHQDIELEGIGPLEAVADIRLSSAGWVAITAHSEDKLYLRGYTPSGCGLMVRKPPLLPYIVHIKGDRIKKTPAYKTKRTEPLLDNLRSDV</sequence>
<dbReference type="eggNOG" id="KOG1249">
    <property type="taxonomic scope" value="Eukaryota"/>
</dbReference>
<reference evidence="3" key="2">
    <citation type="submission" date="2025-08" db="UniProtKB">
        <authorList>
            <consortium name="Ensembl"/>
        </authorList>
    </citation>
    <scope>IDENTIFICATION</scope>
</reference>
<dbReference type="InterPro" id="IPR052807">
    <property type="entry name" value="Mito_transl_resp_regulator"/>
</dbReference>
<dbReference type="FunCoup" id="H2ZX43">
    <property type="interactions" value="2151"/>
</dbReference>
<dbReference type="EMBL" id="AFYH01235594">
    <property type="status" value="NOT_ANNOTATED_CDS"/>
    <property type="molecule type" value="Genomic_DNA"/>
</dbReference>
<name>H2ZX43_LATCH</name>
<dbReference type="SUPFAM" id="SSF52540">
    <property type="entry name" value="P-loop containing nucleoside triphosphate hydrolases"/>
    <property type="match status" value="1"/>
</dbReference>
<dbReference type="EMBL" id="AFYH01235593">
    <property type="status" value="NOT_ANNOTATED_CDS"/>
    <property type="molecule type" value="Genomic_DNA"/>
</dbReference>
<dbReference type="Bgee" id="ENSLACG00000001755">
    <property type="expression patterns" value="Expressed in pelvic fin and 6 other cell types or tissues"/>
</dbReference>
<dbReference type="InterPro" id="IPR027417">
    <property type="entry name" value="P-loop_NTPase"/>
</dbReference>
<dbReference type="GeneTree" id="ENSGT00390000001695"/>
<proteinExistence type="predicted"/>
<dbReference type="Pfam" id="PF01926">
    <property type="entry name" value="MMR_HSR1"/>
    <property type="match status" value="1"/>
</dbReference>
<protein>
    <submittedName>
        <fullName evidence="3">Nitric oxide associated 1</fullName>
    </submittedName>
</protein>
<evidence type="ECO:0000259" key="2">
    <source>
        <dbReference type="PROSITE" id="PS51721"/>
    </source>
</evidence>
<dbReference type="STRING" id="7897.ENSLACP00000001964"/>
<dbReference type="EMBL" id="AFYH01235592">
    <property type="status" value="NOT_ANNOTATED_CDS"/>
    <property type="molecule type" value="Genomic_DNA"/>
</dbReference>
<dbReference type="PROSITE" id="PS51721">
    <property type="entry name" value="G_CP"/>
    <property type="match status" value="1"/>
</dbReference>
<accession>H2ZX43</accession>
<dbReference type="HOGENOM" id="CLU_014195_1_0_1"/>
<dbReference type="OMA" id="LGCTNVG"/>
<dbReference type="EMBL" id="AFYH01235590">
    <property type="status" value="NOT_ANNOTATED_CDS"/>
    <property type="molecule type" value="Genomic_DNA"/>
</dbReference>
<dbReference type="InParanoid" id="H2ZX43"/>
<dbReference type="Ensembl" id="ENSLACT00000001978.1">
    <property type="protein sequence ID" value="ENSLACP00000001964.1"/>
    <property type="gene ID" value="ENSLACG00000001755.1"/>
</dbReference>
<dbReference type="InterPro" id="IPR006073">
    <property type="entry name" value="GTP-bd"/>
</dbReference>
<evidence type="ECO:0000256" key="1">
    <source>
        <dbReference type="SAM" id="Coils"/>
    </source>
</evidence>
<dbReference type="EMBL" id="AFYH01235595">
    <property type="status" value="NOT_ANNOTATED_CDS"/>
    <property type="molecule type" value="Genomic_DNA"/>
</dbReference>
<feature type="coiled-coil region" evidence="1">
    <location>
        <begin position="316"/>
        <end position="344"/>
    </location>
</feature>
<dbReference type="InterPro" id="IPR030378">
    <property type="entry name" value="G_CP_dom"/>
</dbReference>
<dbReference type="Gene3D" id="3.40.50.300">
    <property type="entry name" value="P-loop containing nucleotide triphosphate hydrolases"/>
    <property type="match status" value="1"/>
</dbReference>
<evidence type="ECO:0000313" key="4">
    <source>
        <dbReference type="Proteomes" id="UP000008672"/>
    </source>
</evidence>
<dbReference type="GO" id="GO:0005525">
    <property type="term" value="F:GTP binding"/>
    <property type="evidence" value="ECO:0007669"/>
    <property type="project" value="InterPro"/>
</dbReference>
<organism evidence="3 4">
    <name type="scientific">Latimeria chalumnae</name>
    <name type="common">Coelacanth</name>
    <dbReference type="NCBI Taxonomy" id="7897"/>
    <lineage>
        <taxon>Eukaryota</taxon>
        <taxon>Metazoa</taxon>
        <taxon>Chordata</taxon>
        <taxon>Craniata</taxon>
        <taxon>Vertebrata</taxon>
        <taxon>Euteleostomi</taxon>
        <taxon>Coelacanthiformes</taxon>
        <taxon>Coelacanthidae</taxon>
        <taxon>Latimeria</taxon>
    </lineage>
</organism>
<evidence type="ECO:0000313" key="3">
    <source>
        <dbReference type="Ensembl" id="ENSLACP00000001964.1"/>
    </source>
</evidence>